<dbReference type="AlphaFoldDB" id="A0A176W6H9"/>
<keyword evidence="3" id="KW-1185">Reference proteome</keyword>
<dbReference type="Proteomes" id="UP000077202">
    <property type="component" value="Unassembled WGS sequence"/>
</dbReference>
<feature type="compositionally biased region" description="Polar residues" evidence="1">
    <location>
        <begin position="161"/>
        <end position="175"/>
    </location>
</feature>
<proteinExistence type="predicted"/>
<feature type="region of interest" description="Disordered" evidence="1">
    <location>
        <begin position="62"/>
        <end position="81"/>
    </location>
</feature>
<organism evidence="2 3">
    <name type="scientific">Marchantia polymorpha subsp. ruderalis</name>
    <dbReference type="NCBI Taxonomy" id="1480154"/>
    <lineage>
        <taxon>Eukaryota</taxon>
        <taxon>Viridiplantae</taxon>
        <taxon>Streptophyta</taxon>
        <taxon>Embryophyta</taxon>
        <taxon>Marchantiophyta</taxon>
        <taxon>Marchantiopsida</taxon>
        <taxon>Marchantiidae</taxon>
        <taxon>Marchantiales</taxon>
        <taxon>Marchantiaceae</taxon>
        <taxon>Marchantia</taxon>
    </lineage>
</organism>
<evidence type="ECO:0000313" key="3">
    <source>
        <dbReference type="Proteomes" id="UP000077202"/>
    </source>
</evidence>
<evidence type="ECO:0000256" key="1">
    <source>
        <dbReference type="SAM" id="MobiDB-lite"/>
    </source>
</evidence>
<dbReference type="EMBL" id="LVLJ01001709">
    <property type="protein sequence ID" value="OAE28594.1"/>
    <property type="molecule type" value="Genomic_DNA"/>
</dbReference>
<sequence length="175" mass="18577">MMELCMFPVHKLQKRQKGRMANPSDTGGTEPRNAVGKFRRSIGGGGKTIAVLEARGLRPPELEGGWAMESDSSSESEESPYICRASISSGRNLQTAHKTMEGSLARFDELQLRRSSAPAAALSGTASECSAWPLPKTRNLEVGLGPNILVPGANPFRHKPSPSSMTAANVTGTVG</sequence>
<accession>A0A176W6H9</accession>
<evidence type="ECO:0000313" key="2">
    <source>
        <dbReference type="EMBL" id="OAE28594.1"/>
    </source>
</evidence>
<feature type="region of interest" description="Disordered" evidence="1">
    <location>
        <begin position="153"/>
        <end position="175"/>
    </location>
</feature>
<reference evidence="2" key="1">
    <citation type="submission" date="2016-03" db="EMBL/GenBank/DDBJ databases">
        <title>Mechanisms controlling the formation of the plant cell surface in tip-growing cells are functionally conserved among land plants.</title>
        <authorList>
            <person name="Honkanen S."/>
            <person name="Jones V.A."/>
            <person name="Morieri G."/>
            <person name="Champion C."/>
            <person name="Hetherington A.J."/>
            <person name="Kelly S."/>
            <person name="Saint-Marcoux D."/>
            <person name="Proust H."/>
            <person name="Prescott H."/>
            <person name="Dolan L."/>
        </authorList>
    </citation>
    <scope>NUCLEOTIDE SEQUENCE [LARGE SCALE GENOMIC DNA]</scope>
    <source>
        <tissue evidence="2">Whole gametophyte</tissue>
    </source>
</reference>
<feature type="region of interest" description="Disordered" evidence="1">
    <location>
        <begin position="13"/>
        <end position="40"/>
    </location>
</feature>
<name>A0A176W6H9_MARPO</name>
<comment type="caution">
    <text evidence="2">The sequence shown here is derived from an EMBL/GenBank/DDBJ whole genome shotgun (WGS) entry which is preliminary data.</text>
</comment>
<protein>
    <submittedName>
        <fullName evidence="2">Uncharacterized protein</fullName>
    </submittedName>
</protein>
<gene>
    <name evidence="2" type="ORF">AXG93_2175s1780</name>
</gene>